<feature type="region of interest" description="Disordered" evidence="1">
    <location>
        <begin position="1"/>
        <end position="24"/>
    </location>
</feature>
<evidence type="ECO:0000313" key="2">
    <source>
        <dbReference type="EMBL" id="GGW22106.1"/>
    </source>
</evidence>
<name>A0A918ILP8_9FLAO</name>
<keyword evidence="3" id="KW-1185">Reference proteome</keyword>
<organism evidence="2 3">
    <name type="scientific">Arenibacter certesii</name>
    <dbReference type="NCBI Taxonomy" id="228955"/>
    <lineage>
        <taxon>Bacteria</taxon>
        <taxon>Pseudomonadati</taxon>
        <taxon>Bacteroidota</taxon>
        <taxon>Flavobacteriia</taxon>
        <taxon>Flavobacteriales</taxon>
        <taxon>Flavobacteriaceae</taxon>
        <taxon>Arenibacter</taxon>
    </lineage>
</organism>
<accession>A0A918ILP8</accession>
<dbReference type="EMBL" id="BMWP01000001">
    <property type="protein sequence ID" value="GGW22106.1"/>
    <property type="molecule type" value="Genomic_DNA"/>
</dbReference>
<sequence>MSLSCSAQRKSASDKVDKEEEPTSSLHLVMRGDYSNSMEPTFQVIRGEKALKMLFSHINKTRKPGIPVPAVDFKENILLFYSSGRISGQKDLELCIKKEFRDSIWVGVENKIPLKKVNSGISTTPFCIYSIPQTAKKVVLFKNKEYLNKE</sequence>
<proteinExistence type="predicted"/>
<dbReference type="AlphaFoldDB" id="A0A918ILP8"/>
<reference evidence="2" key="2">
    <citation type="submission" date="2020-09" db="EMBL/GenBank/DDBJ databases">
        <authorList>
            <person name="Sun Q."/>
            <person name="Kim S."/>
        </authorList>
    </citation>
    <scope>NUCLEOTIDE SEQUENCE</scope>
    <source>
        <strain evidence="2">KCTC 12113</strain>
    </source>
</reference>
<feature type="compositionally biased region" description="Polar residues" evidence="1">
    <location>
        <begin position="1"/>
        <end position="10"/>
    </location>
</feature>
<reference evidence="2" key="1">
    <citation type="journal article" date="2014" name="Int. J. Syst. Evol. Microbiol.">
        <title>Complete genome sequence of Corynebacterium casei LMG S-19264T (=DSM 44701T), isolated from a smear-ripened cheese.</title>
        <authorList>
            <consortium name="US DOE Joint Genome Institute (JGI-PGF)"/>
            <person name="Walter F."/>
            <person name="Albersmeier A."/>
            <person name="Kalinowski J."/>
            <person name="Ruckert C."/>
        </authorList>
    </citation>
    <scope>NUCLEOTIDE SEQUENCE</scope>
    <source>
        <strain evidence="2">KCTC 12113</strain>
    </source>
</reference>
<gene>
    <name evidence="2" type="ORF">GCM10007383_01520</name>
</gene>
<protein>
    <submittedName>
        <fullName evidence="2">Uncharacterized protein</fullName>
    </submittedName>
</protein>
<comment type="caution">
    <text evidence="2">The sequence shown here is derived from an EMBL/GenBank/DDBJ whole genome shotgun (WGS) entry which is preliminary data.</text>
</comment>
<evidence type="ECO:0000313" key="3">
    <source>
        <dbReference type="Proteomes" id="UP000634668"/>
    </source>
</evidence>
<evidence type="ECO:0000256" key="1">
    <source>
        <dbReference type="SAM" id="MobiDB-lite"/>
    </source>
</evidence>
<dbReference type="Proteomes" id="UP000634668">
    <property type="component" value="Unassembled WGS sequence"/>
</dbReference>